<dbReference type="GO" id="GO:0016491">
    <property type="term" value="F:oxidoreductase activity"/>
    <property type="evidence" value="ECO:0007669"/>
    <property type="project" value="InterPro"/>
</dbReference>
<gene>
    <name evidence="1" type="ORF">HYC85_026953</name>
</gene>
<dbReference type="PANTHER" id="PTHR33563">
    <property type="match status" value="1"/>
</dbReference>
<comment type="caution">
    <text evidence="1">The sequence shown here is derived from an EMBL/GenBank/DDBJ whole genome shotgun (WGS) entry which is preliminary data.</text>
</comment>
<accession>A0A7J7G8Z0</accession>
<name>A0A7J7G8Z0_CAMSI</name>
<reference evidence="2" key="1">
    <citation type="journal article" date="2020" name="Nat. Commun.">
        <title>Genome assembly of wild tea tree DASZ reveals pedigree and selection history of tea varieties.</title>
        <authorList>
            <person name="Zhang W."/>
            <person name="Zhang Y."/>
            <person name="Qiu H."/>
            <person name="Guo Y."/>
            <person name="Wan H."/>
            <person name="Zhang X."/>
            <person name="Scossa F."/>
            <person name="Alseekh S."/>
            <person name="Zhang Q."/>
            <person name="Wang P."/>
            <person name="Xu L."/>
            <person name="Schmidt M.H."/>
            <person name="Jia X."/>
            <person name="Li D."/>
            <person name="Zhu A."/>
            <person name="Guo F."/>
            <person name="Chen W."/>
            <person name="Ni D."/>
            <person name="Usadel B."/>
            <person name="Fernie A.R."/>
            <person name="Wen W."/>
        </authorList>
    </citation>
    <scope>NUCLEOTIDE SEQUENCE [LARGE SCALE GENOMIC DNA]</scope>
    <source>
        <strain evidence="2">cv. G240</strain>
    </source>
</reference>
<evidence type="ECO:0000313" key="2">
    <source>
        <dbReference type="Proteomes" id="UP000593564"/>
    </source>
</evidence>
<dbReference type="InterPro" id="IPR002812">
    <property type="entry name" value="DHQS"/>
</dbReference>
<dbReference type="EMBL" id="JACBKZ010000013">
    <property type="protein sequence ID" value="KAF5935824.1"/>
    <property type="molecule type" value="Genomic_DNA"/>
</dbReference>
<proteinExistence type="predicted"/>
<dbReference type="Proteomes" id="UP000593564">
    <property type="component" value="Unassembled WGS sequence"/>
</dbReference>
<dbReference type="GO" id="GO:0003856">
    <property type="term" value="F:3-dehydroquinate synthase activity"/>
    <property type="evidence" value="ECO:0007669"/>
    <property type="project" value="InterPro"/>
</dbReference>
<organism evidence="1 2">
    <name type="scientific">Camellia sinensis</name>
    <name type="common">Tea plant</name>
    <name type="synonym">Thea sinensis</name>
    <dbReference type="NCBI Taxonomy" id="4442"/>
    <lineage>
        <taxon>Eukaryota</taxon>
        <taxon>Viridiplantae</taxon>
        <taxon>Streptophyta</taxon>
        <taxon>Embryophyta</taxon>
        <taxon>Tracheophyta</taxon>
        <taxon>Spermatophyta</taxon>
        <taxon>Magnoliopsida</taxon>
        <taxon>eudicotyledons</taxon>
        <taxon>Gunneridae</taxon>
        <taxon>Pentapetalae</taxon>
        <taxon>asterids</taxon>
        <taxon>Ericales</taxon>
        <taxon>Theaceae</taxon>
        <taxon>Camellia</taxon>
    </lineage>
</organism>
<dbReference type="AlphaFoldDB" id="A0A7J7G8Z0"/>
<sequence length="239" mass="27042">MGSSSSSGGGGKRTLAQDLIAVEESPGGLESTKNVVVVMDGLKEFTMDPLMWVLENIAREAHCTITLLGVMPWLNIPLFSKTWSDIWTMDLEDLSAIKKKTKWKSDAKYQKIEQLINLCQQYGVKPQMRSEMGYPLQLLVVEQIISLHATLVVFDRHHQKYREYYAEKIPCSMVMMNEEGEVDMIKGKSHVENLENISEESPISSAPTTKLMIAERLRKIFLAKSSRKSCLKIRSTRSA</sequence>
<protein>
    <submittedName>
        <fullName evidence="1">Uncharacterized protein</fullName>
    </submittedName>
</protein>
<dbReference type="GO" id="GO:0009073">
    <property type="term" value="P:aromatic amino acid family biosynthetic process"/>
    <property type="evidence" value="ECO:0007669"/>
    <property type="project" value="InterPro"/>
</dbReference>
<dbReference type="PANTHER" id="PTHR33563:SF9">
    <property type="entry name" value="USPA DOMAIN-CONTAINING PROTEIN"/>
    <property type="match status" value="1"/>
</dbReference>
<reference evidence="1 2" key="2">
    <citation type="submission" date="2020-07" db="EMBL/GenBank/DDBJ databases">
        <title>Genome assembly of wild tea tree DASZ reveals pedigree and selection history of tea varieties.</title>
        <authorList>
            <person name="Zhang W."/>
        </authorList>
    </citation>
    <scope>NUCLEOTIDE SEQUENCE [LARGE SCALE GENOMIC DNA]</scope>
    <source>
        <strain evidence="2">cv. G240</strain>
        <tissue evidence="1">Leaf</tissue>
    </source>
</reference>
<evidence type="ECO:0000313" key="1">
    <source>
        <dbReference type="EMBL" id="KAF5935824.1"/>
    </source>
</evidence>
<keyword evidence="2" id="KW-1185">Reference proteome</keyword>